<gene>
    <name evidence="1" type="ORF">D9613_004906</name>
</gene>
<accession>A0A8H4QYJ0</accession>
<keyword evidence="2" id="KW-1185">Reference proteome</keyword>
<comment type="caution">
    <text evidence="1">The sequence shown here is derived from an EMBL/GenBank/DDBJ whole genome shotgun (WGS) entry which is preliminary data.</text>
</comment>
<sequence>MLSGIGGSTSDCGGVDADSVESDIGLTRSGREKVVNNRLAHTTELYLFALVQFTITADTDVFFLAFRRRFLFRSAPANNANNQNNGACDPNRPAPIPLAHTCTTLYDHLSHQTLATIEWLLFSLSHETAKIVRKTTINTIYNVGNQGMPRGRP</sequence>
<dbReference type="AlphaFoldDB" id="A0A8H4QYJ0"/>
<protein>
    <submittedName>
        <fullName evidence="1">Uncharacterized protein</fullName>
    </submittedName>
</protein>
<name>A0A8H4QYJ0_9AGAR</name>
<dbReference type="Proteomes" id="UP000521872">
    <property type="component" value="Unassembled WGS sequence"/>
</dbReference>
<organism evidence="1 2">
    <name type="scientific">Agrocybe pediades</name>
    <dbReference type="NCBI Taxonomy" id="84607"/>
    <lineage>
        <taxon>Eukaryota</taxon>
        <taxon>Fungi</taxon>
        <taxon>Dikarya</taxon>
        <taxon>Basidiomycota</taxon>
        <taxon>Agaricomycotina</taxon>
        <taxon>Agaricomycetes</taxon>
        <taxon>Agaricomycetidae</taxon>
        <taxon>Agaricales</taxon>
        <taxon>Agaricineae</taxon>
        <taxon>Strophariaceae</taxon>
        <taxon>Agrocybe</taxon>
    </lineage>
</organism>
<proteinExistence type="predicted"/>
<dbReference type="EMBL" id="JAACJL010000016">
    <property type="protein sequence ID" value="KAF4619158.1"/>
    <property type="molecule type" value="Genomic_DNA"/>
</dbReference>
<evidence type="ECO:0000313" key="1">
    <source>
        <dbReference type="EMBL" id="KAF4619158.1"/>
    </source>
</evidence>
<evidence type="ECO:0000313" key="2">
    <source>
        <dbReference type="Proteomes" id="UP000521872"/>
    </source>
</evidence>
<reference evidence="1 2" key="1">
    <citation type="submission" date="2019-12" db="EMBL/GenBank/DDBJ databases">
        <authorList>
            <person name="Floudas D."/>
            <person name="Bentzer J."/>
            <person name="Ahren D."/>
            <person name="Johansson T."/>
            <person name="Persson P."/>
            <person name="Tunlid A."/>
        </authorList>
    </citation>
    <scope>NUCLEOTIDE SEQUENCE [LARGE SCALE GENOMIC DNA]</scope>
    <source>
        <strain evidence="1 2">CBS 102.39</strain>
    </source>
</reference>